<dbReference type="GO" id="GO:0008444">
    <property type="term" value="F:CDP-diacylglycerol-glycerol-3-phosphate 3-phosphatidyltransferase activity"/>
    <property type="evidence" value="ECO:0007669"/>
    <property type="project" value="UniProtKB-EC"/>
</dbReference>
<protein>
    <recommendedName>
        <fullName evidence="7">CDP-diacylglycerol--glycerol-3-phosphate 3-phosphatidyltransferase</fullName>
        <ecNumber evidence="7">2.7.8.5</ecNumber>
    </recommendedName>
</protein>
<keyword evidence="7" id="KW-0067">ATP-binding</keyword>
<reference evidence="9" key="1">
    <citation type="submission" date="2014-08" db="EMBL/GenBank/DDBJ databases">
        <authorList>
            <person name="Sharma Rahul"/>
            <person name="Thines Marco"/>
        </authorList>
    </citation>
    <scope>NUCLEOTIDE SEQUENCE</scope>
</reference>
<evidence type="ECO:0000313" key="9">
    <source>
        <dbReference type="EMBL" id="CED84006.1"/>
    </source>
</evidence>
<comment type="similarity">
    <text evidence="7">Belongs to the CDP-alcohol phosphatidyltransferase class-II family.</text>
</comment>
<comment type="subcellular location">
    <subcellularLocation>
        <location evidence="7">Mitochondrion</location>
    </subcellularLocation>
</comment>
<dbReference type="CDD" id="cd09135">
    <property type="entry name" value="PLDc_PGS1_euk_1"/>
    <property type="match status" value="1"/>
</dbReference>
<keyword evidence="4 7" id="KW-0443">Lipid metabolism</keyword>
<keyword evidence="7" id="KW-0547">Nucleotide-binding</keyword>
<dbReference type="Gene3D" id="3.30.870.10">
    <property type="entry name" value="Endonuclease Chain A"/>
    <property type="match status" value="2"/>
</dbReference>
<comment type="function">
    <text evidence="7">Functions in the biosynthesis of the anionic phospholipids phosphatidylglycerol and cardiolipin.</text>
</comment>
<feature type="compositionally biased region" description="Low complexity" evidence="8">
    <location>
        <begin position="454"/>
        <end position="473"/>
    </location>
</feature>
<proteinExistence type="inferred from homology"/>
<keyword evidence="6 7" id="KW-1208">Phospholipid metabolism</keyword>
<evidence type="ECO:0000256" key="2">
    <source>
        <dbReference type="ARBA" id="ARBA00022679"/>
    </source>
</evidence>
<dbReference type="GO" id="GO:0005739">
    <property type="term" value="C:mitochondrion"/>
    <property type="evidence" value="ECO:0007669"/>
    <property type="project" value="UniProtKB-SubCell"/>
</dbReference>
<evidence type="ECO:0000256" key="4">
    <source>
        <dbReference type="ARBA" id="ARBA00023098"/>
    </source>
</evidence>
<evidence type="ECO:0000256" key="5">
    <source>
        <dbReference type="ARBA" id="ARBA00023209"/>
    </source>
</evidence>
<dbReference type="GO" id="GO:0032049">
    <property type="term" value="P:cardiolipin biosynthetic process"/>
    <property type="evidence" value="ECO:0007669"/>
    <property type="project" value="InterPro"/>
</dbReference>
<evidence type="ECO:0000256" key="1">
    <source>
        <dbReference type="ARBA" id="ARBA00022516"/>
    </source>
</evidence>
<dbReference type="EC" id="2.7.8.5" evidence="7"/>
<evidence type="ECO:0000256" key="8">
    <source>
        <dbReference type="SAM" id="MobiDB-lite"/>
    </source>
</evidence>
<feature type="compositionally biased region" description="Low complexity" evidence="8">
    <location>
        <begin position="482"/>
        <end position="498"/>
    </location>
</feature>
<keyword evidence="5 7" id="KW-0594">Phospholipid biosynthesis</keyword>
<dbReference type="PANTHER" id="PTHR12586:SF1">
    <property type="entry name" value="CDP-DIACYLGLYCEROL--GLYCEROL-3-PHOSPHATE 3-PHOSPHATIDYLTRANSFERASE, MITOCHONDRIAL"/>
    <property type="match status" value="1"/>
</dbReference>
<keyword evidence="1 7" id="KW-0444">Lipid biosynthesis</keyword>
<name>A0A0F7SRG0_PHARH</name>
<dbReference type="EMBL" id="LN483157">
    <property type="protein sequence ID" value="CED84006.1"/>
    <property type="molecule type" value="Genomic_DNA"/>
</dbReference>
<organism evidence="9">
    <name type="scientific">Phaffia rhodozyma</name>
    <name type="common">Yeast</name>
    <name type="synonym">Xanthophyllomyces dendrorhous</name>
    <dbReference type="NCBI Taxonomy" id="264483"/>
    <lineage>
        <taxon>Eukaryota</taxon>
        <taxon>Fungi</taxon>
        <taxon>Dikarya</taxon>
        <taxon>Basidiomycota</taxon>
        <taxon>Agaricomycotina</taxon>
        <taxon>Tremellomycetes</taxon>
        <taxon>Cystofilobasidiales</taxon>
        <taxon>Mrakiaceae</taxon>
        <taxon>Phaffia</taxon>
    </lineage>
</organism>
<comment type="catalytic activity">
    <reaction evidence="7">
        <text>a CDP-1,2-diacyl-sn-glycerol + sn-glycerol 3-phosphate = a 1,2-diacyl-sn-glycero-3-phospho-(1'-sn-glycero-3'-phosphate) + CMP + H(+)</text>
        <dbReference type="Rhea" id="RHEA:12593"/>
        <dbReference type="ChEBI" id="CHEBI:15378"/>
        <dbReference type="ChEBI" id="CHEBI:57597"/>
        <dbReference type="ChEBI" id="CHEBI:58332"/>
        <dbReference type="ChEBI" id="CHEBI:60110"/>
        <dbReference type="ChEBI" id="CHEBI:60377"/>
        <dbReference type="EC" id="2.7.8.5"/>
    </reaction>
</comment>
<dbReference type="SUPFAM" id="SSF56024">
    <property type="entry name" value="Phospholipase D/nuclease"/>
    <property type="match status" value="1"/>
</dbReference>
<evidence type="ECO:0000256" key="7">
    <source>
        <dbReference type="RuleBase" id="RU365024"/>
    </source>
</evidence>
<dbReference type="GO" id="GO:0005524">
    <property type="term" value="F:ATP binding"/>
    <property type="evidence" value="ECO:0007669"/>
    <property type="project" value="UniProtKB-KW"/>
</dbReference>
<comment type="pathway">
    <text evidence="7">Phospholipid metabolism; phosphatidylglycerol biosynthesis; phosphatidylglycerol from CDP-diacylglycerol: step 1/2.</text>
</comment>
<dbReference type="UniPathway" id="UPA00084">
    <property type="reaction ID" value="UER00503"/>
</dbReference>
<evidence type="ECO:0000256" key="3">
    <source>
        <dbReference type="ARBA" id="ARBA00022737"/>
    </source>
</evidence>
<dbReference type="AlphaFoldDB" id="A0A0F7SRG0"/>
<feature type="region of interest" description="Disordered" evidence="8">
    <location>
        <begin position="448"/>
        <end position="508"/>
    </location>
</feature>
<keyword evidence="3" id="KW-0677">Repeat</keyword>
<keyword evidence="2 7" id="KW-0808">Transferase</keyword>
<evidence type="ECO:0000256" key="6">
    <source>
        <dbReference type="ARBA" id="ARBA00023264"/>
    </source>
</evidence>
<keyword evidence="7" id="KW-0496">Mitochondrion</keyword>
<sequence length="522" mass="58234">MEAIRRMHPPYRLGPRLITASSLRTCSLSISRNRACIVPSSFRPLLPHNALSVRYAHSEPKLKADPITELGKTFGETQPRFPVRGDEIEVLSEPEQFYKALLGLIKRAKRRLVISSLYIGTEQDELLAAIRTALNTSPSLKVTFLLDHNRCTREPWPTKSTASILYPLVRDFPGRAEAWFYRSPKLSGVMEWLVPRRFDEGWGTWHAKIYGGDEEVIISGANLSKDYFSTRQDRYFYFRNSLHLTTYLSNLLRLYTGYSYLLTPTTFTAASASTSTLKSSSSSSSSPSSALTASASTEPQPYALYWPHTTVDPRDFHAHAFATLSAFQASWSRKTRDWEGKRVDADTSVWPVLQAGVLGIKEEERAMSAVWKAVDKFKEEGRALVDLTSGYFSLYDMYKKAVIESKADVRIIAAAPKSNGFFGSKGISGLIPEGYTLLERDFEREVSRRGRSWTVTPSQTDSSSSSLVTTTKSIPDEKSEKPTGTSGLTGSHLGSSPGTGHGVELTEWQRDGWTYHSKGLSS</sequence>
<dbReference type="PANTHER" id="PTHR12586">
    <property type="entry name" value="CDP-DIACYLGLYCEROL--SERINE O-PHOSPHATIDYLTRANSFERASE"/>
    <property type="match status" value="1"/>
</dbReference>
<dbReference type="InterPro" id="IPR016270">
    <property type="entry name" value="PGS1"/>
</dbReference>
<accession>A0A0F7SRG0</accession>